<evidence type="ECO:0000313" key="3">
    <source>
        <dbReference type="EMBL" id="OUE22289.1"/>
    </source>
</evidence>
<name>A0A251YDV0_9MICO</name>
<organism evidence="3 4">
    <name type="scientific">Clavibacter michiganensis</name>
    <dbReference type="NCBI Taxonomy" id="28447"/>
    <lineage>
        <taxon>Bacteria</taxon>
        <taxon>Bacillati</taxon>
        <taxon>Actinomycetota</taxon>
        <taxon>Actinomycetes</taxon>
        <taxon>Micrococcales</taxon>
        <taxon>Microbacteriaceae</taxon>
        <taxon>Clavibacter</taxon>
    </lineage>
</organism>
<evidence type="ECO:0000256" key="1">
    <source>
        <dbReference type="SAM" id="MobiDB-lite"/>
    </source>
</evidence>
<evidence type="ECO:0000313" key="4">
    <source>
        <dbReference type="Proteomes" id="UP000195011"/>
    </source>
</evidence>
<dbReference type="PANTHER" id="PTHR43252:SF2">
    <property type="entry name" value="TRANSCRIPTION REGULATOR, PADR-LIKE FAMILY"/>
    <property type="match status" value="1"/>
</dbReference>
<evidence type="ECO:0000259" key="2">
    <source>
        <dbReference type="Pfam" id="PF03551"/>
    </source>
</evidence>
<protein>
    <submittedName>
        <fullName evidence="3">Transcriptional regulator YqjI</fullName>
    </submittedName>
</protein>
<gene>
    <name evidence="3" type="primary">yqjI_1</name>
    <name evidence="3" type="ORF">BFL36_10180</name>
</gene>
<accession>A0A251YDV0</accession>
<dbReference type="SUPFAM" id="SSF46785">
    <property type="entry name" value="Winged helix' DNA-binding domain"/>
    <property type="match status" value="1"/>
</dbReference>
<dbReference type="AlphaFoldDB" id="A0A251YDV0"/>
<dbReference type="InterPro" id="IPR036388">
    <property type="entry name" value="WH-like_DNA-bd_sf"/>
</dbReference>
<dbReference type="RefSeq" id="WP_431306296.1">
    <property type="nucleotide sequence ID" value="NZ_MDJY01000046.1"/>
</dbReference>
<dbReference type="PANTHER" id="PTHR43252">
    <property type="entry name" value="TRANSCRIPTIONAL REGULATOR YQJI"/>
    <property type="match status" value="1"/>
</dbReference>
<dbReference type="EMBL" id="MDJY01000046">
    <property type="protein sequence ID" value="OUE22289.1"/>
    <property type="molecule type" value="Genomic_DNA"/>
</dbReference>
<dbReference type="Pfam" id="PF03551">
    <property type="entry name" value="PadR"/>
    <property type="match status" value="1"/>
</dbReference>
<dbReference type="InterPro" id="IPR005149">
    <property type="entry name" value="Tscrpt_reg_PadR_N"/>
</dbReference>
<feature type="compositionally biased region" description="Basic residues" evidence="1">
    <location>
        <begin position="36"/>
        <end position="45"/>
    </location>
</feature>
<dbReference type="Gene3D" id="1.10.10.10">
    <property type="entry name" value="Winged helix-like DNA-binding domain superfamily/Winged helix DNA-binding domain"/>
    <property type="match status" value="1"/>
</dbReference>
<feature type="compositionally biased region" description="Basic and acidic residues" evidence="1">
    <location>
        <begin position="1"/>
        <end position="35"/>
    </location>
</feature>
<comment type="caution">
    <text evidence="3">The sequence shown here is derived from an EMBL/GenBank/DDBJ whole genome shotgun (WGS) entry which is preliminary data.</text>
</comment>
<dbReference type="InterPro" id="IPR036390">
    <property type="entry name" value="WH_DNA-bd_sf"/>
</dbReference>
<reference evidence="3 4" key="1">
    <citation type="submission" date="2016-08" db="EMBL/GenBank/DDBJ databases">
        <title>Genome sequence of Clavibacter michiganensis spp strain CFBP8017.</title>
        <authorList>
            <person name="Thapa S.P."/>
            <person name="Coaker G."/>
            <person name="Jacques M.-A."/>
        </authorList>
    </citation>
    <scope>NUCLEOTIDE SEQUENCE [LARGE SCALE GENOMIC DNA]</scope>
    <source>
        <strain evidence="3">CFBP8017</strain>
    </source>
</reference>
<feature type="domain" description="Transcription regulator PadR N-terminal" evidence="2">
    <location>
        <begin position="108"/>
        <end position="176"/>
    </location>
</feature>
<sequence length="242" mass="25720">MRTHDQSADHDPRHDHHAHDHDGRSRDGVPADRHEPRMRHHRGGRPRIMPGHPLARGFHPGEGGSGFPGFPGAGGFPGMGGFGGPGFGPGRGRGGRGRARRGDVRLAILSLLAEEPSNGYGLITGIAAKSEGAWRPSPGSVYPTLQQLVDEDLIVADETGSKSVYSLTDAGRAHVEENRAGIDAAWAATTDRSEGEDAFQTSLMKLAGVIKPLMHDATDAQRQAAAAKLDETRRALYAILAD</sequence>
<dbReference type="Proteomes" id="UP000195011">
    <property type="component" value="Unassembled WGS sequence"/>
</dbReference>
<proteinExistence type="predicted"/>
<feature type="compositionally biased region" description="Gly residues" evidence="1">
    <location>
        <begin position="60"/>
        <end position="75"/>
    </location>
</feature>
<feature type="region of interest" description="Disordered" evidence="1">
    <location>
        <begin position="1"/>
        <end position="75"/>
    </location>
</feature>